<accession>A0ABR6KL75</accession>
<dbReference type="EMBL" id="JACHOC010000003">
    <property type="protein sequence ID" value="MBB4622254.1"/>
    <property type="molecule type" value="Genomic_DNA"/>
</dbReference>
<evidence type="ECO:0008006" key="3">
    <source>
        <dbReference type="Google" id="ProtNLM"/>
    </source>
</evidence>
<comment type="caution">
    <text evidence="1">The sequence shown here is derived from an EMBL/GenBank/DDBJ whole genome shotgun (WGS) entry which is preliminary data.</text>
</comment>
<protein>
    <recommendedName>
        <fullName evidence="3">IS982 family transposase</fullName>
    </recommendedName>
</protein>
<evidence type="ECO:0000313" key="2">
    <source>
        <dbReference type="Proteomes" id="UP000533637"/>
    </source>
</evidence>
<keyword evidence="2" id="KW-1185">Reference proteome</keyword>
<feature type="non-terminal residue" evidence="1">
    <location>
        <position position="1"/>
    </location>
</feature>
<reference evidence="1 2" key="1">
    <citation type="submission" date="2020-08" db="EMBL/GenBank/DDBJ databases">
        <title>Genomic Encyclopedia of Type Strains, Phase IV (KMG-IV): sequencing the most valuable type-strain genomes for metagenomic binning, comparative biology and taxonomic classification.</title>
        <authorList>
            <person name="Goeker M."/>
        </authorList>
    </citation>
    <scope>NUCLEOTIDE SEQUENCE [LARGE SCALE GENOMIC DNA]</scope>
    <source>
        <strain evidence="1 2">DSM 102983</strain>
    </source>
</reference>
<organism evidence="1 2">
    <name type="scientific">Parabacteroides faecis</name>
    <dbReference type="NCBI Taxonomy" id="1217282"/>
    <lineage>
        <taxon>Bacteria</taxon>
        <taxon>Pseudomonadati</taxon>
        <taxon>Bacteroidota</taxon>
        <taxon>Bacteroidia</taxon>
        <taxon>Bacteroidales</taxon>
        <taxon>Tannerellaceae</taxon>
        <taxon>Parabacteroides</taxon>
    </lineage>
</organism>
<name>A0ABR6KL75_9BACT</name>
<gene>
    <name evidence="1" type="ORF">GGQ57_002151</name>
</gene>
<evidence type="ECO:0000313" key="1">
    <source>
        <dbReference type="EMBL" id="MBB4622254.1"/>
    </source>
</evidence>
<proteinExistence type="predicted"/>
<dbReference type="Proteomes" id="UP000533637">
    <property type="component" value="Unassembled WGS sequence"/>
</dbReference>
<sequence length="34" mass="4057">KIKFFTHKKTLLAKLILYLFALLTQFKLQPPKPK</sequence>